<feature type="transmembrane region" description="Helical" evidence="7">
    <location>
        <begin position="407"/>
        <end position="426"/>
    </location>
</feature>
<gene>
    <name evidence="8" type="ORF">A3Q41_02281</name>
</gene>
<evidence type="ECO:0000313" key="8">
    <source>
        <dbReference type="EMBL" id="AMY23583.1"/>
    </source>
</evidence>
<evidence type="ECO:0000256" key="5">
    <source>
        <dbReference type="ARBA" id="ARBA00023136"/>
    </source>
</evidence>
<dbReference type="AlphaFoldDB" id="A0A143QK95"/>
<keyword evidence="5 7" id="KW-0472">Membrane</keyword>
<feature type="transmembrane region" description="Helical" evidence="7">
    <location>
        <begin position="128"/>
        <end position="147"/>
    </location>
</feature>
<keyword evidence="3 7" id="KW-0812">Transmembrane</keyword>
<feature type="transmembrane region" description="Helical" evidence="7">
    <location>
        <begin position="168"/>
        <end position="187"/>
    </location>
</feature>
<organism evidence="8 9">
    <name type="scientific">Rhodococcoides fascians</name>
    <name type="common">Rhodococcus fascians</name>
    <dbReference type="NCBI Taxonomy" id="1828"/>
    <lineage>
        <taxon>Bacteria</taxon>
        <taxon>Bacillati</taxon>
        <taxon>Actinomycetota</taxon>
        <taxon>Actinomycetes</taxon>
        <taxon>Mycobacteriales</taxon>
        <taxon>Nocardiaceae</taxon>
        <taxon>Rhodococcoides</taxon>
    </lineage>
</organism>
<dbReference type="KEGG" id="rhs:A3Q41_02281"/>
<dbReference type="PANTHER" id="PTHR30250:SF11">
    <property type="entry name" value="O-ANTIGEN TRANSPORTER-RELATED"/>
    <property type="match status" value="1"/>
</dbReference>
<reference evidence="9" key="2">
    <citation type="submission" date="2016-04" db="EMBL/GenBank/DDBJ databases">
        <title>Complete Genome and Plasmid Sequences for Rhodococcus fascians D188 and Draft Sequences for Rhodococcus spp. Isolates PBTS 1 and PBTS 2.</title>
        <authorList>
            <person name="Stamer R."/>
            <person name="Vereecke D."/>
            <person name="Zhang Y."/>
            <person name="Schilkey F."/>
            <person name="Devitt N."/>
            <person name="Randall J."/>
        </authorList>
    </citation>
    <scope>NUCLEOTIDE SEQUENCE [LARGE SCALE GENOMIC DNA]</scope>
    <source>
        <strain evidence="9">PBTS2</strain>
    </source>
</reference>
<evidence type="ECO:0000256" key="2">
    <source>
        <dbReference type="ARBA" id="ARBA00022475"/>
    </source>
</evidence>
<reference evidence="8 9" key="1">
    <citation type="journal article" date="2016" name="Genome Announc.">
        <title>Complete Genome and Plasmid Sequences for Rhodococcus fascians D188 and Draft Sequences for Rhodococcus Isolates PBTS 1 and PBTS 2.</title>
        <authorList>
            <person name="Stamler R.A."/>
            <person name="Vereecke D."/>
            <person name="Zhang Y."/>
            <person name="Schilkey F."/>
            <person name="Devitt N."/>
            <person name="Randall J.J."/>
        </authorList>
    </citation>
    <scope>NUCLEOTIDE SEQUENCE [LARGE SCALE GENOMIC DNA]</scope>
    <source>
        <strain evidence="8 9">PBTS2</strain>
    </source>
</reference>
<feature type="transmembrane region" description="Helical" evidence="7">
    <location>
        <begin position="253"/>
        <end position="275"/>
    </location>
</feature>
<dbReference type="Proteomes" id="UP000076038">
    <property type="component" value="Chromosome"/>
</dbReference>
<accession>A0A143QK95</accession>
<comment type="subcellular location">
    <subcellularLocation>
        <location evidence="1">Cell membrane</location>
        <topology evidence="1">Multi-pass membrane protein</topology>
    </subcellularLocation>
</comment>
<evidence type="ECO:0000256" key="7">
    <source>
        <dbReference type="SAM" id="Phobius"/>
    </source>
</evidence>
<feature type="transmembrane region" description="Helical" evidence="7">
    <location>
        <begin position="199"/>
        <end position="215"/>
    </location>
</feature>
<dbReference type="RefSeq" id="WP_053068675.1">
    <property type="nucleotide sequence ID" value="NZ_CP015220.1"/>
</dbReference>
<feature type="compositionally biased region" description="Basic and acidic residues" evidence="6">
    <location>
        <begin position="506"/>
        <end position="524"/>
    </location>
</feature>
<feature type="transmembrane region" description="Helical" evidence="7">
    <location>
        <begin position="296"/>
        <end position="323"/>
    </location>
</feature>
<feature type="transmembrane region" description="Helical" evidence="7">
    <location>
        <begin position="372"/>
        <end position="395"/>
    </location>
</feature>
<evidence type="ECO:0000313" key="9">
    <source>
        <dbReference type="Proteomes" id="UP000076038"/>
    </source>
</evidence>
<name>A0A143QK95_RHOFA</name>
<dbReference type="OrthoDB" id="139907at2"/>
<evidence type="ECO:0008006" key="10">
    <source>
        <dbReference type="Google" id="ProtNLM"/>
    </source>
</evidence>
<feature type="transmembrane region" description="Helical" evidence="7">
    <location>
        <begin position="335"/>
        <end position="360"/>
    </location>
</feature>
<evidence type="ECO:0000256" key="1">
    <source>
        <dbReference type="ARBA" id="ARBA00004651"/>
    </source>
</evidence>
<dbReference type="PANTHER" id="PTHR30250">
    <property type="entry name" value="PST FAMILY PREDICTED COLANIC ACID TRANSPORTER"/>
    <property type="match status" value="1"/>
</dbReference>
<feature type="transmembrane region" description="Helical" evidence="7">
    <location>
        <begin position="463"/>
        <end position="486"/>
    </location>
</feature>
<feature type="transmembrane region" description="Helical" evidence="7">
    <location>
        <begin position="438"/>
        <end position="457"/>
    </location>
</feature>
<protein>
    <recommendedName>
        <fullName evidence="10">AMP-dependent synthetase</fullName>
    </recommendedName>
</protein>
<proteinExistence type="predicted"/>
<dbReference type="GO" id="GO:0005886">
    <property type="term" value="C:plasma membrane"/>
    <property type="evidence" value="ECO:0007669"/>
    <property type="project" value="UniProtKB-SubCell"/>
</dbReference>
<keyword evidence="4 7" id="KW-1133">Transmembrane helix</keyword>
<evidence type="ECO:0000256" key="3">
    <source>
        <dbReference type="ARBA" id="ARBA00022692"/>
    </source>
</evidence>
<feature type="transmembrane region" description="Helical" evidence="7">
    <location>
        <begin position="227"/>
        <end position="247"/>
    </location>
</feature>
<evidence type="ECO:0000256" key="6">
    <source>
        <dbReference type="SAM" id="MobiDB-lite"/>
    </source>
</evidence>
<dbReference type="InterPro" id="IPR050833">
    <property type="entry name" value="Poly_Biosynth_Transport"/>
</dbReference>
<evidence type="ECO:0000256" key="4">
    <source>
        <dbReference type="ARBA" id="ARBA00022989"/>
    </source>
</evidence>
<keyword evidence="2" id="KW-1003">Cell membrane</keyword>
<sequence length="524" mass="55040">MKHRARRVPPPDHGRLDKITYYPVEQVRWDMGFNSRTVPFHAVPPEFAVAASQPPGQLSAADSIPDGDPMFTAAEASGTAVAGSKPAGRNLALNSFAMMFSTIATGALGLAFWAVAGRLFPVEEVGSASAVIASAVMIATLSNLSLGSMYERFLPTAGVKAKSYVLRGYAAVLSLALVLGCAFLVVAPVDELFTTTTEIATFPIFVGVLAVFALQDQTSSGLGFARWAAAKNVFHAVVKLAVLAVTYETGRSFTIIAAWAVPAAIAAIVLFRAFGKKLGTDPRYQLTPNLPPRKELWSYFGSAYGITALGTLAPLMIPIIVVSTLGAEQNAYFSLTWSIVSAIYVLIGVLVGPFVAEAAAHPEQFSKLAKRFIGLLCIVAVGGSFFLAVVAPFGLGIVGPDYRENGTIIVHLAAVTIPLSVVGALYDGLARVRRRMRLAVLVQIAATIIIVTGSLTLSPSLGIAGIGWSYLAAEAFGAVVLLVPLIRWIGDLSGGAGAEHAAPALDPRDESTSQSTGREHSVRA</sequence>
<feature type="region of interest" description="Disordered" evidence="6">
    <location>
        <begin position="500"/>
        <end position="524"/>
    </location>
</feature>
<dbReference type="EMBL" id="CP015220">
    <property type="protein sequence ID" value="AMY23583.1"/>
    <property type="molecule type" value="Genomic_DNA"/>
</dbReference>
<dbReference type="PATRIC" id="fig|1653479.3.peg.2311"/>
<feature type="transmembrane region" description="Helical" evidence="7">
    <location>
        <begin position="91"/>
        <end position="116"/>
    </location>
</feature>
<keyword evidence="9" id="KW-1185">Reference proteome</keyword>